<protein>
    <submittedName>
        <fullName evidence="8">UDP-2,3-diacylglucosamine diphosphatase</fullName>
    </submittedName>
</protein>
<keyword evidence="5" id="KW-0472">Membrane</keyword>
<evidence type="ECO:0000313" key="8">
    <source>
        <dbReference type="EMBL" id="HED11768.1"/>
    </source>
</evidence>
<dbReference type="PANTHER" id="PTHR34990">
    <property type="entry name" value="UDP-2,3-DIACYLGLUCOSAMINE HYDROLASE-RELATED"/>
    <property type="match status" value="1"/>
</dbReference>
<dbReference type="GO" id="GO:0009245">
    <property type="term" value="P:lipid A biosynthetic process"/>
    <property type="evidence" value="ECO:0007669"/>
    <property type="project" value="TreeGrafter"/>
</dbReference>
<dbReference type="AlphaFoldDB" id="A0A7V1LPJ1"/>
<evidence type="ECO:0000256" key="6">
    <source>
        <dbReference type="ARBA" id="ARBA00023211"/>
    </source>
</evidence>
<organism evidence="8">
    <name type="scientific">Caldithrix abyssi</name>
    <dbReference type="NCBI Taxonomy" id="187145"/>
    <lineage>
        <taxon>Bacteria</taxon>
        <taxon>Pseudomonadati</taxon>
        <taxon>Calditrichota</taxon>
        <taxon>Calditrichia</taxon>
        <taxon>Calditrichales</taxon>
        <taxon>Calditrichaceae</taxon>
        <taxon>Caldithrix</taxon>
    </lineage>
</organism>
<evidence type="ECO:0000256" key="2">
    <source>
        <dbReference type="ARBA" id="ARBA00022519"/>
    </source>
</evidence>
<accession>A0A7V1LPJ1</accession>
<keyword evidence="2" id="KW-0997">Cell inner membrane</keyword>
<name>A0A7V1LPJ1_CALAY</name>
<dbReference type="PANTHER" id="PTHR34990:SF1">
    <property type="entry name" value="UDP-2,3-DIACYLGLUCOSAMINE HYDROLASE"/>
    <property type="match status" value="1"/>
</dbReference>
<keyword evidence="3" id="KW-0479">Metal-binding</keyword>
<sequence>MINAYFISDVHLDFVADPAEKEKREHFAAFLKKISPQVTHLYLVGDLFDFWFEYKYVIPKAFFEFLKIFSDMAARGVEIHYLAGNHDFYAGSFFKEQIGMHTWPDSYRFELGDKKFYLYHGDGIGKKDGAYRVLKKILRNPLNLKLFRWLHPDAGIPLARRLSGSSRHYTSQLNHLRDESDYKAFAEQRFAEGIDYVMMGHRHNPLVYRQGGHQYINLGDWINHRTFAFYDGRELSFMCFRDGRFENFEK</sequence>
<dbReference type="InterPro" id="IPR043461">
    <property type="entry name" value="LpxH-like"/>
</dbReference>
<keyword evidence="6" id="KW-0464">Manganese</keyword>
<dbReference type="GO" id="GO:0016020">
    <property type="term" value="C:membrane"/>
    <property type="evidence" value="ECO:0007669"/>
    <property type="project" value="GOC"/>
</dbReference>
<keyword evidence="1" id="KW-1003">Cell membrane</keyword>
<evidence type="ECO:0000256" key="5">
    <source>
        <dbReference type="ARBA" id="ARBA00023136"/>
    </source>
</evidence>
<evidence type="ECO:0000256" key="1">
    <source>
        <dbReference type="ARBA" id="ARBA00022475"/>
    </source>
</evidence>
<dbReference type="InterPro" id="IPR004843">
    <property type="entry name" value="Calcineurin-like_PHP"/>
</dbReference>
<evidence type="ECO:0000256" key="3">
    <source>
        <dbReference type="ARBA" id="ARBA00022723"/>
    </source>
</evidence>
<evidence type="ECO:0000256" key="4">
    <source>
        <dbReference type="ARBA" id="ARBA00022801"/>
    </source>
</evidence>
<reference evidence="8" key="1">
    <citation type="journal article" date="2020" name="mSystems">
        <title>Genome- and Community-Level Interaction Insights into Carbon Utilization and Element Cycling Functions of Hydrothermarchaeota in Hydrothermal Sediment.</title>
        <authorList>
            <person name="Zhou Z."/>
            <person name="Liu Y."/>
            <person name="Xu W."/>
            <person name="Pan J."/>
            <person name="Luo Z.H."/>
            <person name="Li M."/>
        </authorList>
    </citation>
    <scope>NUCLEOTIDE SEQUENCE [LARGE SCALE GENOMIC DNA]</scope>
    <source>
        <strain evidence="8">HyVt-456</strain>
    </source>
</reference>
<comment type="caution">
    <text evidence="8">The sequence shown here is derived from an EMBL/GenBank/DDBJ whole genome shotgun (WGS) entry which is preliminary data.</text>
</comment>
<dbReference type="CDD" id="cd07398">
    <property type="entry name" value="MPP_YbbF-LpxH"/>
    <property type="match status" value="1"/>
</dbReference>
<feature type="domain" description="Calcineurin-like phosphoesterase" evidence="7">
    <location>
        <begin position="5"/>
        <end position="205"/>
    </location>
</feature>
<evidence type="ECO:0000259" key="7">
    <source>
        <dbReference type="Pfam" id="PF00149"/>
    </source>
</evidence>
<gene>
    <name evidence="8" type="ORF">ENJ10_13835</name>
</gene>
<dbReference type="GO" id="GO:0008758">
    <property type="term" value="F:UDP-2,3-diacylglucosamine hydrolase activity"/>
    <property type="evidence" value="ECO:0007669"/>
    <property type="project" value="TreeGrafter"/>
</dbReference>
<dbReference type="Gene3D" id="3.60.21.10">
    <property type="match status" value="1"/>
</dbReference>
<dbReference type="Pfam" id="PF00149">
    <property type="entry name" value="Metallophos"/>
    <property type="match status" value="1"/>
</dbReference>
<dbReference type="SUPFAM" id="SSF56300">
    <property type="entry name" value="Metallo-dependent phosphatases"/>
    <property type="match status" value="1"/>
</dbReference>
<dbReference type="GO" id="GO:0046872">
    <property type="term" value="F:metal ion binding"/>
    <property type="evidence" value="ECO:0007669"/>
    <property type="project" value="UniProtKB-KW"/>
</dbReference>
<keyword evidence="4" id="KW-0378">Hydrolase</keyword>
<dbReference type="InterPro" id="IPR029052">
    <property type="entry name" value="Metallo-depent_PP-like"/>
</dbReference>
<proteinExistence type="predicted"/>
<dbReference type="EMBL" id="DRLD01000390">
    <property type="protein sequence ID" value="HED11768.1"/>
    <property type="molecule type" value="Genomic_DNA"/>
</dbReference>
<dbReference type="Proteomes" id="UP000886005">
    <property type="component" value="Unassembled WGS sequence"/>
</dbReference>